<dbReference type="PANTHER" id="PTHR32071:SF3">
    <property type="entry name" value="HTH-TYPE TRANSCRIPTIONAL REGULATORY PROTEIN TYRR"/>
    <property type="match status" value="1"/>
</dbReference>
<keyword evidence="9" id="KW-0010">Activator</keyword>
<dbReference type="SUPFAM" id="SSF46689">
    <property type="entry name" value="Homeodomain-like"/>
    <property type="match status" value="1"/>
</dbReference>
<dbReference type="InterPro" id="IPR009057">
    <property type="entry name" value="Homeodomain-like_sf"/>
</dbReference>
<dbReference type="CDD" id="cd04877">
    <property type="entry name" value="ACT_TyrR"/>
    <property type="match status" value="1"/>
</dbReference>
<feature type="domain" description="Sigma-54 factor interaction" evidence="12">
    <location>
        <begin position="207"/>
        <end position="434"/>
    </location>
</feature>
<dbReference type="InterPro" id="IPR003593">
    <property type="entry name" value="AAA+_ATPase"/>
</dbReference>
<dbReference type="Proteomes" id="UP000297475">
    <property type="component" value="Unassembled WGS sequence"/>
</dbReference>
<evidence type="ECO:0000256" key="7">
    <source>
        <dbReference type="ARBA" id="ARBA00023015"/>
    </source>
</evidence>
<dbReference type="PROSITE" id="PS51671">
    <property type="entry name" value="ACT"/>
    <property type="match status" value="1"/>
</dbReference>
<dbReference type="Pfam" id="PF00158">
    <property type="entry name" value="Sigma54_activat"/>
    <property type="match status" value="1"/>
</dbReference>
<protein>
    <recommendedName>
        <fullName evidence="11">HTH-type transcriptional regulatory protein TyrR</fullName>
    </recommendedName>
</protein>
<dbReference type="PANTHER" id="PTHR32071">
    <property type="entry name" value="TRANSCRIPTIONAL REGULATORY PROTEIN"/>
    <property type="match status" value="1"/>
</dbReference>
<dbReference type="EMBL" id="SRMF01000001">
    <property type="protein sequence ID" value="TGG96069.1"/>
    <property type="molecule type" value="Genomic_DNA"/>
</dbReference>
<dbReference type="Pfam" id="PF00989">
    <property type="entry name" value="PAS"/>
    <property type="match status" value="1"/>
</dbReference>
<dbReference type="SUPFAM" id="SSF52540">
    <property type="entry name" value="P-loop containing nucleoside triphosphate hydrolases"/>
    <property type="match status" value="1"/>
</dbReference>
<dbReference type="SMART" id="SM00382">
    <property type="entry name" value="AAA"/>
    <property type="match status" value="1"/>
</dbReference>
<feature type="domain" description="ACT" evidence="14">
    <location>
        <begin position="2"/>
        <end position="74"/>
    </location>
</feature>
<evidence type="ECO:0000313" key="16">
    <source>
        <dbReference type="Proteomes" id="UP000297475"/>
    </source>
</evidence>
<dbReference type="PROSITE" id="PS50045">
    <property type="entry name" value="SIGMA54_INTERACT_4"/>
    <property type="match status" value="1"/>
</dbReference>
<dbReference type="InterPro" id="IPR045865">
    <property type="entry name" value="ACT-like_dom_sf"/>
</dbReference>
<dbReference type="PROSITE" id="PS00688">
    <property type="entry name" value="SIGMA54_INTERACT_3"/>
    <property type="match status" value="1"/>
</dbReference>
<dbReference type="PROSITE" id="PS00675">
    <property type="entry name" value="SIGMA54_INTERACT_1"/>
    <property type="match status" value="1"/>
</dbReference>
<dbReference type="GO" id="GO:0005524">
    <property type="term" value="F:ATP binding"/>
    <property type="evidence" value="ECO:0007669"/>
    <property type="project" value="UniProtKB-KW"/>
</dbReference>
<keyword evidence="5" id="KW-0058">Aromatic hydrocarbons catabolism</keyword>
<dbReference type="PROSITE" id="PS50112">
    <property type="entry name" value="PAS"/>
    <property type="match status" value="1"/>
</dbReference>
<sequence>MRIRIQCENRLGIAQEVLGILVSHEIDLKGIETDTDAYGEIFLSIPTLEFETFQQIMPELRHIQGVHDVSTVAFMPMEREKEELNVLLATLPEPVISVDTTGRILVSNKAAQAILHLDADELRGRGLRKFLRGFNLGHWLKESRHSHQSAFVQMSRQAFLMDVYPIYIADDQGQPQFAGAVLTFKSPMKLGRQIEAYSQTQSELSAMVAESRVMREQMRQARRMAVLDAPILITGETGTGKDLLARACHNYSLRRDKPFAVLNCASLPENAAETELFGVADGALPGVSAQEGIFSRYNGGTVFLDEVSALPASVQAKFLRLLHEGRFRKLGGEQELEVDIRIICSSQQDLQQKVNDGEFRQDLFYRINVLSIHLPPLRERRADIEPLARHFVQRLAETSRRFVSLSDEAVRLLKQQTWPGNVRELENTLYRAVSLVDGDEILPAHLGLPSVDDTLAVQVSEFTGTLEQSVKEFESRLLKALYPAHPSSRQLGKRLGLSHTAVANKLREYNIGRRRA</sequence>
<feature type="domain" description="PAS" evidence="13">
    <location>
        <begin position="80"/>
        <end position="125"/>
    </location>
</feature>
<evidence type="ECO:0000256" key="8">
    <source>
        <dbReference type="ARBA" id="ARBA00023125"/>
    </source>
</evidence>
<dbReference type="InterPro" id="IPR000014">
    <property type="entry name" value="PAS"/>
</dbReference>
<dbReference type="InterPro" id="IPR025944">
    <property type="entry name" value="Sigma_54_int_dom_CS"/>
</dbReference>
<organism evidence="15 16">
    <name type="scientific">Natronospirillum operosum</name>
    <dbReference type="NCBI Taxonomy" id="2759953"/>
    <lineage>
        <taxon>Bacteria</taxon>
        <taxon>Pseudomonadati</taxon>
        <taxon>Pseudomonadota</taxon>
        <taxon>Gammaproteobacteria</taxon>
        <taxon>Oceanospirillales</taxon>
        <taxon>Natronospirillaceae</taxon>
        <taxon>Natronospirillum</taxon>
    </lineage>
</organism>
<evidence type="ECO:0000256" key="4">
    <source>
        <dbReference type="ARBA" id="ARBA00022741"/>
    </source>
</evidence>
<dbReference type="InterPro" id="IPR058031">
    <property type="entry name" value="AAA_lid_NorR"/>
</dbReference>
<keyword evidence="3" id="KW-0678">Repressor</keyword>
<evidence type="ECO:0000259" key="13">
    <source>
        <dbReference type="PROSITE" id="PS50112"/>
    </source>
</evidence>
<evidence type="ECO:0000256" key="5">
    <source>
        <dbReference type="ARBA" id="ARBA00022797"/>
    </source>
</evidence>
<evidence type="ECO:0000256" key="6">
    <source>
        <dbReference type="ARBA" id="ARBA00022840"/>
    </source>
</evidence>
<proteinExistence type="predicted"/>
<dbReference type="OrthoDB" id="9804019at2"/>
<dbReference type="SUPFAM" id="SSF55021">
    <property type="entry name" value="ACT-like"/>
    <property type="match status" value="1"/>
</dbReference>
<dbReference type="InterPro" id="IPR030828">
    <property type="entry name" value="HTH_TyrR"/>
</dbReference>
<dbReference type="NCBIfam" id="TIGR04381">
    <property type="entry name" value="HTH_TypR"/>
    <property type="match status" value="1"/>
</dbReference>
<dbReference type="Gene3D" id="3.30.450.20">
    <property type="entry name" value="PAS domain"/>
    <property type="match status" value="1"/>
</dbReference>
<dbReference type="InterPro" id="IPR002078">
    <property type="entry name" value="Sigma_54_int"/>
</dbReference>
<dbReference type="InterPro" id="IPR025662">
    <property type="entry name" value="Sigma_54_int_dom_ATP-bd_1"/>
</dbReference>
<dbReference type="GO" id="GO:0005737">
    <property type="term" value="C:cytoplasm"/>
    <property type="evidence" value="ECO:0007669"/>
    <property type="project" value="UniProtKB-SubCell"/>
</dbReference>
<evidence type="ECO:0000259" key="12">
    <source>
        <dbReference type="PROSITE" id="PS50045"/>
    </source>
</evidence>
<gene>
    <name evidence="15" type="ORF">E4656_03600</name>
</gene>
<dbReference type="Gene3D" id="1.10.8.60">
    <property type="match status" value="1"/>
</dbReference>
<dbReference type="Gene3D" id="3.30.70.260">
    <property type="match status" value="1"/>
</dbReference>
<keyword evidence="16" id="KW-1185">Reference proteome</keyword>
<dbReference type="Pfam" id="PF18024">
    <property type="entry name" value="HTH_50"/>
    <property type="match status" value="1"/>
</dbReference>
<dbReference type="InterPro" id="IPR002912">
    <property type="entry name" value="ACT_dom"/>
</dbReference>
<dbReference type="GO" id="GO:0003677">
    <property type="term" value="F:DNA binding"/>
    <property type="evidence" value="ECO:0007669"/>
    <property type="project" value="UniProtKB-KW"/>
</dbReference>
<evidence type="ECO:0000256" key="11">
    <source>
        <dbReference type="ARBA" id="ARBA00029500"/>
    </source>
</evidence>
<dbReference type="InterPro" id="IPR013767">
    <property type="entry name" value="PAS_fold"/>
</dbReference>
<comment type="caution">
    <text evidence="15">The sequence shown here is derived from an EMBL/GenBank/DDBJ whole genome shotgun (WGS) entry which is preliminary data.</text>
</comment>
<dbReference type="AlphaFoldDB" id="A0A4Z0WBK0"/>
<evidence type="ECO:0000256" key="10">
    <source>
        <dbReference type="ARBA" id="ARBA00023163"/>
    </source>
</evidence>
<dbReference type="CDD" id="cd00130">
    <property type="entry name" value="PAS"/>
    <property type="match status" value="1"/>
</dbReference>
<name>A0A4Z0WBK0_9GAMM</name>
<keyword evidence="2" id="KW-0963">Cytoplasm</keyword>
<evidence type="ECO:0000256" key="2">
    <source>
        <dbReference type="ARBA" id="ARBA00022490"/>
    </source>
</evidence>
<keyword evidence="7" id="KW-0805">Transcription regulation</keyword>
<dbReference type="InterPro" id="IPR027417">
    <property type="entry name" value="P-loop_NTPase"/>
</dbReference>
<evidence type="ECO:0000256" key="9">
    <source>
        <dbReference type="ARBA" id="ARBA00023159"/>
    </source>
</evidence>
<keyword evidence="8" id="KW-0238">DNA-binding</keyword>
<keyword evidence="4" id="KW-0547">Nucleotide-binding</keyword>
<dbReference type="GO" id="GO:0006355">
    <property type="term" value="P:regulation of DNA-templated transcription"/>
    <property type="evidence" value="ECO:0007669"/>
    <property type="project" value="InterPro"/>
</dbReference>
<keyword evidence="10" id="KW-0804">Transcription</keyword>
<evidence type="ECO:0000256" key="3">
    <source>
        <dbReference type="ARBA" id="ARBA00022491"/>
    </source>
</evidence>
<dbReference type="Pfam" id="PF25601">
    <property type="entry name" value="AAA_lid_14"/>
    <property type="match status" value="1"/>
</dbReference>
<dbReference type="FunFam" id="3.40.50.300:FF:000006">
    <property type="entry name" value="DNA-binding transcriptional regulator NtrC"/>
    <property type="match status" value="1"/>
</dbReference>
<dbReference type="InterPro" id="IPR035965">
    <property type="entry name" value="PAS-like_dom_sf"/>
</dbReference>
<dbReference type="SUPFAM" id="SSF55785">
    <property type="entry name" value="PYP-like sensor domain (PAS domain)"/>
    <property type="match status" value="1"/>
</dbReference>
<dbReference type="Gene3D" id="3.40.50.300">
    <property type="entry name" value="P-loop containing nucleotide triphosphate hydrolases"/>
    <property type="match status" value="1"/>
</dbReference>
<dbReference type="Gene3D" id="1.10.10.60">
    <property type="entry name" value="Homeodomain-like"/>
    <property type="match status" value="1"/>
</dbReference>
<reference evidence="15 16" key="1">
    <citation type="submission" date="2019-04" db="EMBL/GenBank/DDBJ databases">
        <title>Natronospirillum operosus gen. nov., sp. nov., a haloalkaliphilic satellite isolated from decaying biomass of laboratory culture of cyanobacterium Geitlerinema sp. and proposal of Natronospirillaceae fam. nov. and Saccharospirillaceae fam. nov.</title>
        <authorList>
            <person name="Kevbrin V."/>
            <person name="Boltyanskaya Y."/>
            <person name="Koziaeva V."/>
            <person name="Grouzdev D.S."/>
            <person name="Park M."/>
            <person name="Cho J."/>
        </authorList>
    </citation>
    <scope>NUCLEOTIDE SEQUENCE [LARGE SCALE GENOMIC DNA]</scope>
    <source>
        <strain evidence="15 16">G-116</strain>
    </source>
</reference>
<comment type="subcellular location">
    <subcellularLocation>
        <location evidence="1">Cytoplasm</location>
    </subcellularLocation>
</comment>
<evidence type="ECO:0000256" key="1">
    <source>
        <dbReference type="ARBA" id="ARBA00004496"/>
    </source>
</evidence>
<keyword evidence="6" id="KW-0067">ATP-binding</keyword>
<dbReference type="SMART" id="SM00091">
    <property type="entry name" value="PAS"/>
    <property type="match status" value="1"/>
</dbReference>
<evidence type="ECO:0000259" key="14">
    <source>
        <dbReference type="PROSITE" id="PS51671"/>
    </source>
</evidence>
<evidence type="ECO:0000313" key="15">
    <source>
        <dbReference type="EMBL" id="TGG96069.1"/>
    </source>
</evidence>
<accession>A0A4Z0WBK0</accession>
<dbReference type="CDD" id="cd00009">
    <property type="entry name" value="AAA"/>
    <property type="match status" value="1"/>
</dbReference>